<proteinExistence type="predicted"/>
<protein>
    <submittedName>
        <fullName evidence="1">Uncharacterized protein</fullName>
    </submittedName>
</protein>
<reference evidence="1 2" key="1">
    <citation type="submission" date="2018-02" db="EMBL/GenBank/DDBJ databases">
        <title>Genome sequence of the basidiomycete white-rot fungus Phlebia centrifuga.</title>
        <authorList>
            <person name="Granchi Z."/>
            <person name="Peng M."/>
            <person name="de Vries R.P."/>
            <person name="Hilden K."/>
            <person name="Makela M.R."/>
            <person name="Grigoriev I."/>
            <person name="Riley R."/>
        </authorList>
    </citation>
    <scope>NUCLEOTIDE SEQUENCE [LARGE SCALE GENOMIC DNA]</scope>
    <source>
        <strain evidence="1 2">FBCC195</strain>
    </source>
</reference>
<organism evidence="1 2">
    <name type="scientific">Hermanssonia centrifuga</name>
    <dbReference type="NCBI Taxonomy" id="98765"/>
    <lineage>
        <taxon>Eukaryota</taxon>
        <taxon>Fungi</taxon>
        <taxon>Dikarya</taxon>
        <taxon>Basidiomycota</taxon>
        <taxon>Agaricomycotina</taxon>
        <taxon>Agaricomycetes</taxon>
        <taxon>Polyporales</taxon>
        <taxon>Meruliaceae</taxon>
        <taxon>Hermanssonia</taxon>
    </lineage>
</organism>
<dbReference type="Proteomes" id="UP000186601">
    <property type="component" value="Unassembled WGS sequence"/>
</dbReference>
<keyword evidence="2" id="KW-1185">Reference proteome</keyword>
<name>A0A2R6NJ55_9APHY</name>
<comment type="caution">
    <text evidence="1">The sequence shown here is derived from an EMBL/GenBank/DDBJ whole genome shotgun (WGS) entry which is preliminary data.</text>
</comment>
<dbReference type="EMBL" id="MLYV02001223">
    <property type="protein sequence ID" value="PSR72042.1"/>
    <property type="molecule type" value="Genomic_DNA"/>
</dbReference>
<gene>
    <name evidence="1" type="ORF">PHLCEN_2v12072</name>
</gene>
<sequence length="95" mass="11201">MRSKAWNLRPKNEELQHKKTVECGLVLETMGTYAKAAPEHTRTTRRHMPTKLMFFAKAAFPSRDHRTWLKTFAMQIYTVRYHGIGVSPNMQYSRM</sequence>
<dbReference type="AlphaFoldDB" id="A0A2R6NJ55"/>
<accession>A0A2R6NJ55</accession>
<evidence type="ECO:0000313" key="2">
    <source>
        <dbReference type="Proteomes" id="UP000186601"/>
    </source>
</evidence>
<evidence type="ECO:0000313" key="1">
    <source>
        <dbReference type="EMBL" id="PSR72042.1"/>
    </source>
</evidence>